<gene>
    <name evidence="3" type="ORF">B0J11DRAFT_572769</name>
</gene>
<dbReference type="OrthoDB" id="3557394at2759"/>
<comment type="caution">
    <text evidence="3">The sequence shown here is derived from an EMBL/GenBank/DDBJ whole genome shotgun (WGS) entry which is preliminary data.</text>
</comment>
<dbReference type="Pfam" id="PF06985">
    <property type="entry name" value="HET"/>
    <property type="match status" value="1"/>
</dbReference>
<evidence type="ECO:0000259" key="2">
    <source>
        <dbReference type="Pfam" id="PF06985"/>
    </source>
</evidence>
<evidence type="ECO:0000313" key="4">
    <source>
        <dbReference type="Proteomes" id="UP000700596"/>
    </source>
</evidence>
<dbReference type="PANTHER" id="PTHR24148">
    <property type="entry name" value="ANKYRIN REPEAT DOMAIN-CONTAINING PROTEIN 39 HOMOLOG-RELATED"/>
    <property type="match status" value="1"/>
</dbReference>
<dbReference type="PANTHER" id="PTHR24148:SF73">
    <property type="entry name" value="HET DOMAIN PROTEIN (AFU_ORTHOLOGUE AFUA_8G01020)"/>
    <property type="match status" value="1"/>
</dbReference>
<dbReference type="EMBL" id="JAGMWT010000019">
    <property type="protein sequence ID" value="KAH7113299.1"/>
    <property type="molecule type" value="Genomic_DNA"/>
</dbReference>
<accession>A0A9P9IB69</accession>
<name>A0A9P9IB69_9PLEO</name>
<protein>
    <submittedName>
        <fullName evidence="3">Heterokaryon incompatibility protein-domain-containing protein</fullName>
    </submittedName>
</protein>
<evidence type="ECO:0000256" key="1">
    <source>
        <dbReference type="SAM" id="MobiDB-lite"/>
    </source>
</evidence>
<dbReference type="AlphaFoldDB" id="A0A9P9IB69"/>
<keyword evidence="4" id="KW-1185">Reference proteome</keyword>
<feature type="compositionally biased region" description="Basic and acidic residues" evidence="1">
    <location>
        <begin position="529"/>
        <end position="553"/>
    </location>
</feature>
<sequence length="699" mass="78346">MPPRTLETPSTLYTPLSQPAQEIRLLTLHPSPDTTPITLSLHTASLLTTPLPVYETLSYVWGPPSPSPIPPTILLNTHSVPVTHNLHSALLYLRRNTSVPIALWIDALCIDQSSHQEKSWQVALMDKIYTNGTTCTIWLGPEISFNDFQHAGMYAGSGEIDIMMQFTLGLLYDLAQDKHLNETAYFDRRPPRTAVTQGSNNPSIALQGLEVLLHRPWFGRMWVVQEAVLARDAMVTIGYLCLPWKALVDAARNGVRHAGGCCAGVVERIKGWDRGGMERFFAAVETVGGVRARRERGMDMETQMGLLELWISFAEREATNRMDRVFALLGLLHGRDPVLKAIPVNYAMTERQLCIQVTRALLATPGKTGLAALTMPQGFKRVELDLPSWTWDFTACLDERWKKYVVRNRFVQQRLFRAAQGMATGEDSERVEMDIRFLANNDDADELVVKGKRVDTIKLLPGKKYPERLELDTRSFLADWLIALEDCVEDPSDSYKNPYPVKLRADMDSIPQAFWRTMMGESVFQKGQVARDEEGADRQKDKNNEQISNKDESNSSSARGAADWSWTSPAADFTTVRRLVDDDLTVIQDWLPGMWHQVQPRSSNFSGIEDACLTTVLGRHFMIGRDGYWGLGPGECRVGDEIWILEGGQGAFVLRGDGTELKRRIVGDAFVHAVMDGEVVGGWGDGAVERAEWEEVVIV</sequence>
<evidence type="ECO:0000313" key="3">
    <source>
        <dbReference type="EMBL" id="KAH7113299.1"/>
    </source>
</evidence>
<organism evidence="3 4">
    <name type="scientific">Dendryphion nanum</name>
    <dbReference type="NCBI Taxonomy" id="256645"/>
    <lineage>
        <taxon>Eukaryota</taxon>
        <taxon>Fungi</taxon>
        <taxon>Dikarya</taxon>
        <taxon>Ascomycota</taxon>
        <taxon>Pezizomycotina</taxon>
        <taxon>Dothideomycetes</taxon>
        <taxon>Pleosporomycetidae</taxon>
        <taxon>Pleosporales</taxon>
        <taxon>Torulaceae</taxon>
        <taxon>Dendryphion</taxon>
    </lineage>
</organism>
<dbReference type="InterPro" id="IPR010730">
    <property type="entry name" value="HET"/>
</dbReference>
<proteinExistence type="predicted"/>
<feature type="domain" description="Heterokaryon incompatibility" evidence="2">
    <location>
        <begin position="54"/>
        <end position="226"/>
    </location>
</feature>
<reference evidence="3" key="1">
    <citation type="journal article" date="2021" name="Nat. Commun.">
        <title>Genetic determinants of endophytism in the Arabidopsis root mycobiome.</title>
        <authorList>
            <person name="Mesny F."/>
            <person name="Miyauchi S."/>
            <person name="Thiergart T."/>
            <person name="Pickel B."/>
            <person name="Atanasova L."/>
            <person name="Karlsson M."/>
            <person name="Huettel B."/>
            <person name="Barry K.W."/>
            <person name="Haridas S."/>
            <person name="Chen C."/>
            <person name="Bauer D."/>
            <person name="Andreopoulos W."/>
            <person name="Pangilinan J."/>
            <person name="LaButti K."/>
            <person name="Riley R."/>
            <person name="Lipzen A."/>
            <person name="Clum A."/>
            <person name="Drula E."/>
            <person name="Henrissat B."/>
            <person name="Kohler A."/>
            <person name="Grigoriev I.V."/>
            <person name="Martin F.M."/>
            <person name="Hacquard S."/>
        </authorList>
    </citation>
    <scope>NUCLEOTIDE SEQUENCE</scope>
    <source>
        <strain evidence="3">MPI-CAGE-CH-0243</strain>
    </source>
</reference>
<feature type="region of interest" description="Disordered" evidence="1">
    <location>
        <begin position="528"/>
        <end position="563"/>
    </location>
</feature>
<dbReference type="Proteomes" id="UP000700596">
    <property type="component" value="Unassembled WGS sequence"/>
</dbReference>
<dbReference type="Pfam" id="PF26639">
    <property type="entry name" value="Het-6_barrel"/>
    <property type="match status" value="1"/>
</dbReference>
<dbReference type="InterPro" id="IPR052895">
    <property type="entry name" value="HetReg/Transcr_Mod"/>
</dbReference>